<feature type="transmembrane region" description="Helical" evidence="1">
    <location>
        <begin position="99"/>
        <end position="119"/>
    </location>
</feature>
<feature type="transmembrane region" description="Helical" evidence="1">
    <location>
        <begin position="69"/>
        <end position="87"/>
    </location>
</feature>
<reference evidence="3" key="1">
    <citation type="submission" date="2016-10" db="EMBL/GenBank/DDBJ databases">
        <authorList>
            <person name="Varghese N."/>
            <person name="Submissions S."/>
        </authorList>
    </citation>
    <scope>NUCLEOTIDE SEQUENCE [LARGE SCALE GENOMIC DNA]</scope>
    <source>
        <strain evidence="3">CGMCC 4.3147</strain>
    </source>
</reference>
<dbReference type="EMBL" id="FNGF01000002">
    <property type="protein sequence ID" value="SDK92383.1"/>
    <property type="molecule type" value="Genomic_DNA"/>
</dbReference>
<protein>
    <submittedName>
        <fullName evidence="2">Uncharacterized protein</fullName>
    </submittedName>
</protein>
<evidence type="ECO:0000256" key="1">
    <source>
        <dbReference type="SAM" id="Phobius"/>
    </source>
</evidence>
<evidence type="ECO:0000313" key="2">
    <source>
        <dbReference type="EMBL" id="SDK92383.1"/>
    </source>
</evidence>
<feature type="transmembrane region" description="Helical" evidence="1">
    <location>
        <begin position="44"/>
        <end position="62"/>
    </location>
</feature>
<accession>A0A1G9FW59</accession>
<evidence type="ECO:0000313" key="3">
    <source>
        <dbReference type="Proteomes" id="UP000198662"/>
    </source>
</evidence>
<feature type="transmembrane region" description="Helical" evidence="1">
    <location>
        <begin position="126"/>
        <end position="143"/>
    </location>
</feature>
<keyword evidence="1" id="KW-1133">Transmembrane helix</keyword>
<dbReference type="Proteomes" id="UP000198662">
    <property type="component" value="Unassembled WGS sequence"/>
</dbReference>
<sequence>MSEIRSAFDARQVIRALAWLLGFAALYAAARSVAAFSDQVHVPLVFWVPLCAIAYALAAWRLRGLASAAARVGATVTAIAMCLDDFANAALSSYQTPSLWTGLIVMTAIMAAACAAAIWLDRSARVAHGVLGLGWLAFVGAGVQGQDEVMLFAVAMALFAIGLIVTVAGTWRSREVE</sequence>
<dbReference type="RefSeq" id="WP_143034720.1">
    <property type="nucleotide sequence ID" value="NZ_FNGF01000002.1"/>
</dbReference>
<keyword evidence="1" id="KW-0472">Membrane</keyword>
<keyword evidence="3" id="KW-1185">Reference proteome</keyword>
<name>A0A1G9FW59_9ACTN</name>
<keyword evidence="1" id="KW-0812">Transmembrane</keyword>
<gene>
    <name evidence="2" type="ORF">SAMN05216298_2054</name>
</gene>
<dbReference type="AlphaFoldDB" id="A0A1G9FW59"/>
<dbReference type="STRING" id="380244.SAMN05216298_2054"/>
<proteinExistence type="predicted"/>
<feature type="transmembrane region" description="Helical" evidence="1">
    <location>
        <begin position="149"/>
        <end position="171"/>
    </location>
</feature>
<organism evidence="2 3">
    <name type="scientific">Glycomyces sambucus</name>
    <dbReference type="NCBI Taxonomy" id="380244"/>
    <lineage>
        <taxon>Bacteria</taxon>
        <taxon>Bacillati</taxon>
        <taxon>Actinomycetota</taxon>
        <taxon>Actinomycetes</taxon>
        <taxon>Glycomycetales</taxon>
        <taxon>Glycomycetaceae</taxon>
        <taxon>Glycomyces</taxon>
    </lineage>
</organism>